<dbReference type="InterPro" id="IPR054363">
    <property type="entry name" value="GH95_cat"/>
</dbReference>
<evidence type="ECO:0000259" key="3">
    <source>
        <dbReference type="Pfam" id="PF22124"/>
    </source>
</evidence>
<dbReference type="Proteomes" id="UP000216498">
    <property type="component" value="Unassembled WGS sequence"/>
</dbReference>
<dbReference type="AlphaFoldDB" id="A0A265N9Q0"/>
<dbReference type="FunFam" id="1.50.10.10:FF:000028">
    <property type="entry name" value="Alpha-L-fucosidase 2"/>
    <property type="match status" value="1"/>
</dbReference>
<dbReference type="EMBL" id="NPMS01000006">
    <property type="protein sequence ID" value="OZU88036.1"/>
    <property type="molecule type" value="Genomic_DNA"/>
</dbReference>
<dbReference type="SUPFAM" id="SSF48208">
    <property type="entry name" value="Six-hairpin glycosidases"/>
    <property type="match status" value="1"/>
</dbReference>
<dbReference type="PIRSF" id="PIRSF007663">
    <property type="entry name" value="UCP007663"/>
    <property type="match status" value="1"/>
</dbReference>
<reference evidence="4 5" key="1">
    <citation type="submission" date="2017-08" db="EMBL/GenBank/DDBJ databases">
        <title>Virgibacillus indicus sp. nov. and Virgibacillus profoundi sp. nov, two moderately halophilic bacteria isolated from marine sediment by using the Microfluidic Streak Plate.</title>
        <authorList>
            <person name="Xu B."/>
            <person name="Hu B."/>
            <person name="Wang J."/>
            <person name="Zhu Y."/>
            <person name="Huang L."/>
            <person name="Du W."/>
            <person name="Huang Y."/>
        </authorList>
    </citation>
    <scope>NUCLEOTIDE SEQUENCE [LARGE SCALE GENOMIC DNA]</scope>
    <source>
        <strain evidence="4 5">IO3-P2-C2</strain>
    </source>
</reference>
<comment type="caution">
    <text evidence="4">The sequence shown here is derived from an EMBL/GenBank/DDBJ whole genome shotgun (WGS) entry which is preliminary data.</text>
</comment>
<dbReference type="Pfam" id="PF14498">
    <property type="entry name" value="Glyco_hyd_65N_2"/>
    <property type="match status" value="1"/>
</dbReference>
<organism evidence="4 5">
    <name type="scientific">Virgibacillus indicus</name>
    <dbReference type="NCBI Taxonomy" id="2024554"/>
    <lineage>
        <taxon>Bacteria</taxon>
        <taxon>Bacillati</taxon>
        <taxon>Bacillota</taxon>
        <taxon>Bacilli</taxon>
        <taxon>Bacillales</taxon>
        <taxon>Bacillaceae</taxon>
        <taxon>Virgibacillus</taxon>
    </lineage>
</organism>
<dbReference type="InterPro" id="IPR008928">
    <property type="entry name" value="6-hairpin_glycosidase_sf"/>
</dbReference>
<sequence length="775" mass="88550">MKKMFFDKPASDWNEALPIGNGFLGAMVFGQLNKERIQLNEDSLWSGGFINRTNPDSSAYLAQVRDLLFEGQIEKAEKLAAQSMFAKHPHMQHYQTMGDVWIDFFEDGGTEEIVKDEAGLLRVVKNDQETGNYRRELDLETATIDVSYDLGGNHYERKVFASHLDQLIVYKLKSEQGRKLNFEVSLTRKDLRSGRGASYLDELDAFDNRFIKMQGHQGAVHNGLDFSTVLKVETVDGSVRQMGSHIIVEDATEACIFITGRTSFRSRDPFKWCLETLENASSKGFDKLLDDHLEDYQNYFRKMQLDFEGDASLDNLPINKRLDRLKKGGQDIGLIGLYADFGRYLLISSSRKGSLPANLQGIWNQDFAPAWGSKYTININIQMNYWLAELAGLSDCHLPLFEHLKKMQEKGKRVAREMYDARGFVCHHNTDIWGDCAPQDSHMPGTIWPMGGAWLCLHIWQHYQYTKDRDFLNEYYPVIRDSVLFFIDYLVKNPSGEWVTGPSVSPENIYMNESGQKGSLCMGPSMDSQILRELFQDYLNILEELHVDDEIESEVRERLSGLPEIKIGKHGQIREWAEDYDELEIGHRHISQLFALYPGNQISLNKTPELAEAAKATLKRRLQNGGGHTGWSKAWIINFWAKLEETEEAWKNMNELLTDSTLDNLLDNHPPFQIDGNFGGAASIFNFLMQNYDETIYILPALPQQLATGSVKGLHTKEGAVIDIFWENLKLTKINIQGTRKGNLNIHIPSSVTLDKEDINKKIAIHENDYHTLEF</sequence>
<dbReference type="PANTHER" id="PTHR31084:SF0">
    <property type="entry name" value="ALPHA-L-FUCOSIDASE 2"/>
    <property type="match status" value="1"/>
</dbReference>
<dbReference type="RefSeq" id="WP_094886293.1">
    <property type="nucleotide sequence ID" value="NZ_NPMS01000006.1"/>
</dbReference>
<dbReference type="Pfam" id="PF21307">
    <property type="entry name" value="Glyco_hydro_95_C"/>
    <property type="match status" value="1"/>
</dbReference>
<dbReference type="InterPro" id="IPR049053">
    <property type="entry name" value="AFCA-like_C"/>
</dbReference>
<dbReference type="InterPro" id="IPR016518">
    <property type="entry name" value="Alpha-L-fucosidase"/>
</dbReference>
<dbReference type="InterPro" id="IPR027414">
    <property type="entry name" value="GH95_N_dom"/>
</dbReference>
<dbReference type="InterPro" id="IPR012341">
    <property type="entry name" value="6hp_glycosidase-like_sf"/>
</dbReference>
<feature type="domain" description="Glycosyl hydrolase family 95 catalytic" evidence="3">
    <location>
        <begin position="285"/>
        <end position="688"/>
    </location>
</feature>
<evidence type="ECO:0000313" key="5">
    <source>
        <dbReference type="Proteomes" id="UP000216498"/>
    </source>
</evidence>
<dbReference type="Gene3D" id="1.50.10.10">
    <property type="match status" value="1"/>
</dbReference>
<accession>A0A265N9Q0</accession>
<gene>
    <name evidence="4" type="ORF">CIL03_12940</name>
</gene>
<keyword evidence="5" id="KW-1185">Reference proteome</keyword>
<dbReference type="Pfam" id="PF22124">
    <property type="entry name" value="Glyco_hydro_95_cat"/>
    <property type="match status" value="1"/>
</dbReference>
<evidence type="ECO:0000259" key="2">
    <source>
        <dbReference type="Pfam" id="PF21307"/>
    </source>
</evidence>
<evidence type="ECO:0000313" key="4">
    <source>
        <dbReference type="EMBL" id="OZU88036.1"/>
    </source>
</evidence>
<proteinExistence type="predicted"/>
<name>A0A265N9Q0_9BACI</name>
<feature type="domain" description="Alpha fucosidase A-like C-terminal" evidence="2">
    <location>
        <begin position="692"/>
        <end position="772"/>
    </location>
</feature>
<feature type="domain" description="Glycosyl hydrolase family 95 N-terminal" evidence="1">
    <location>
        <begin position="5"/>
        <end position="266"/>
    </location>
</feature>
<dbReference type="OrthoDB" id="9802600at2"/>
<protein>
    <submittedName>
        <fullName evidence="4">Uncharacterized protein</fullName>
    </submittedName>
</protein>
<dbReference type="GO" id="GO:0005975">
    <property type="term" value="P:carbohydrate metabolic process"/>
    <property type="evidence" value="ECO:0007669"/>
    <property type="project" value="InterPro"/>
</dbReference>
<dbReference type="PANTHER" id="PTHR31084">
    <property type="entry name" value="ALPHA-L-FUCOSIDASE 2"/>
    <property type="match status" value="1"/>
</dbReference>
<dbReference type="GO" id="GO:0004560">
    <property type="term" value="F:alpha-L-fucosidase activity"/>
    <property type="evidence" value="ECO:0007669"/>
    <property type="project" value="InterPro"/>
</dbReference>
<evidence type="ECO:0000259" key="1">
    <source>
        <dbReference type="Pfam" id="PF14498"/>
    </source>
</evidence>